<dbReference type="InterPro" id="IPR027417">
    <property type="entry name" value="P-loop_NTPase"/>
</dbReference>
<dbReference type="Pfam" id="PF00931">
    <property type="entry name" value="NB-ARC"/>
    <property type="match status" value="1"/>
</dbReference>
<gene>
    <name evidence="3" type="ORF">LV75_005406</name>
</gene>
<comment type="caution">
    <text evidence="3">The sequence shown here is derived from an EMBL/GenBank/DDBJ whole genome shotgun (WGS) entry which is preliminary data.</text>
</comment>
<dbReference type="EMBL" id="JAMTCO010000014">
    <property type="protein sequence ID" value="MCP2272880.1"/>
    <property type="molecule type" value="Genomic_DNA"/>
</dbReference>
<dbReference type="RefSeq" id="WP_253889816.1">
    <property type="nucleotide sequence ID" value="NZ_BAAAVB010000007.1"/>
</dbReference>
<feature type="domain" description="NB-ARC" evidence="2">
    <location>
        <begin position="78"/>
        <end position="193"/>
    </location>
</feature>
<evidence type="ECO:0000256" key="1">
    <source>
        <dbReference type="SAM" id="Phobius"/>
    </source>
</evidence>
<dbReference type="Gene3D" id="3.40.50.300">
    <property type="entry name" value="P-loop containing nucleotide triphosphate hydrolases"/>
    <property type="match status" value="1"/>
</dbReference>
<feature type="transmembrane region" description="Helical" evidence="1">
    <location>
        <begin position="31"/>
        <end position="50"/>
    </location>
</feature>
<organism evidence="3 4">
    <name type="scientific">Actinokineospora diospyrosa</name>
    <dbReference type="NCBI Taxonomy" id="103728"/>
    <lineage>
        <taxon>Bacteria</taxon>
        <taxon>Bacillati</taxon>
        <taxon>Actinomycetota</taxon>
        <taxon>Actinomycetes</taxon>
        <taxon>Pseudonocardiales</taxon>
        <taxon>Pseudonocardiaceae</taxon>
        <taxon>Actinokineospora</taxon>
    </lineage>
</organism>
<protein>
    <submittedName>
        <fullName evidence="3">NB-ARC domain-containing protein</fullName>
    </submittedName>
</protein>
<dbReference type="SUPFAM" id="SSF52540">
    <property type="entry name" value="P-loop containing nucleoside triphosphate hydrolases"/>
    <property type="match status" value="1"/>
</dbReference>
<accession>A0ABT1IJQ1</accession>
<evidence type="ECO:0000313" key="4">
    <source>
        <dbReference type="Proteomes" id="UP001205185"/>
    </source>
</evidence>
<name>A0ABT1IJQ1_9PSEU</name>
<evidence type="ECO:0000313" key="3">
    <source>
        <dbReference type="EMBL" id="MCP2272880.1"/>
    </source>
</evidence>
<dbReference type="Proteomes" id="UP001205185">
    <property type="component" value="Unassembled WGS sequence"/>
</dbReference>
<keyword evidence="4" id="KW-1185">Reference proteome</keyword>
<feature type="transmembrane region" description="Helical" evidence="1">
    <location>
        <begin position="7"/>
        <end position="25"/>
    </location>
</feature>
<dbReference type="InterPro" id="IPR002182">
    <property type="entry name" value="NB-ARC"/>
</dbReference>
<sequence length="202" mass="21326">MQRQTWAAGAVTVVNIGVAIAVNLLTTNWSWVLFALLAALGALWAGLEIWRSSSQQPGRVAAAVPIGVDGFVPRPELTDQIVRALLSGGKKRVGITTTLAGAGGFGKTTLAAAVLPLPQIKTAFPDQYWVTVGQEMHGAALADAVNDVIEQVTGRRPGFTSPEQAGLHLAGLPGERNPLPLLVVDDVWTADQLRPFLNAARH</sequence>
<keyword evidence="1" id="KW-0812">Transmembrane</keyword>
<keyword evidence="1" id="KW-0472">Membrane</keyword>
<evidence type="ECO:0000259" key="2">
    <source>
        <dbReference type="Pfam" id="PF00931"/>
    </source>
</evidence>
<keyword evidence="1" id="KW-1133">Transmembrane helix</keyword>
<reference evidence="3 4" key="1">
    <citation type="submission" date="2022-06" db="EMBL/GenBank/DDBJ databases">
        <title>Genomic Encyclopedia of Archaeal and Bacterial Type Strains, Phase II (KMG-II): from individual species to whole genera.</title>
        <authorList>
            <person name="Goeker M."/>
        </authorList>
    </citation>
    <scope>NUCLEOTIDE SEQUENCE [LARGE SCALE GENOMIC DNA]</scope>
    <source>
        <strain evidence="3 4">DSM 44255</strain>
    </source>
</reference>
<proteinExistence type="predicted"/>